<sequence length="134" mass="15418">MPSHFSPFLLPAFFFQRPELHRIPPTSYHLYTRKFGEVHHEEVNSSKPHAEVSELASPFKLEPTKFHVRRSRDRHQRCANECSSSPTNINSSSEAVYLPLKPVALSTLTSKCNEYEQANLISHGFKHPNIETFD</sequence>
<keyword evidence="2" id="KW-1185">Reference proteome</keyword>
<organism evidence="1 2">
    <name type="scientific">Platanthera zijinensis</name>
    <dbReference type="NCBI Taxonomy" id="2320716"/>
    <lineage>
        <taxon>Eukaryota</taxon>
        <taxon>Viridiplantae</taxon>
        <taxon>Streptophyta</taxon>
        <taxon>Embryophyta</taxon>
        <taxon>Tracheophyta</taxon>
        <taxon>Spermatophyta</taxon>
        <taxon>Magnoliopsida</taxon>
        <taxon>Liliopsida</taxon>
        <taxon>Asparagales</taxon>
        <taxon>Orchidaceae</taxon>
        <taxon>Orchidoideae</taxon>
        <taxon>Orchideae</taxon>
        <taxon>Orchidinae</taxon>
        <taxon>Platanthera</taxon>
    </lineage>
</organism>
<reference evidence="1 2" key="1">
    <citation type="journal article" date="2022" name="Nat. Plants">
        <title>Genomes of leafy and leafless Platanthera orchids illuminate the evolution of mycoheterotrophy.</title>
        <authorList>
            <person name="Li M.H."/>
            <person name="Liu K.W."/>
            <person name="Li Z."/>
            <person name="Lu H.C."/>
            <person name="Ye Q.L."/>
            <person name="Zhang D."/>
            <person name="Wang J.Y."/>
            <person name="Li Y.F."/>
            <person name="Zhong Z.M."/>
            <person name="Liu X."/>
            <person name="Yu X."/>
            <person name="Liu D.K."/>
            <person name="Tu X.D."/>
            <person name="Liu B."/>
            <person name="Hao Y."/>
            <person name="Liao X.Y."/>
            <person name="Jiang Y.T."/>
            <person name="Sun W.H."/>
            <person name="Chen J."/>
            <person name="Chen Y.Q."/>
            <person name="Ai Y."/>
            <person name="Zhai J.W."/>
            <person name="Wu S.S."/>
            <person name="Zhou Z."/>
            <person name="Hsiao Y.Y."/>
            <person name="Wu W.L."/>
            <person name="Chen Y.Y."/>
            <person name="Lin Y.F."/>
            <person name="Hsu J.L."/>
            <person name="Li C.Y."/>
            <person name="Wang Z.W."/>
            <person name="Zhao X."/>
            <person name="Zhong W.Y."/>
            <person name="Ma X.K."/>
            <person name="Ma L."/>
            <person name="Huang J."/>
            <person name="Chen G.Z."/>
            <person name="Huang M.Z."/>
            <person name="Huang L."/>
            <person name="Peng D.H."/>
            <person name="Luo Y.B."/>
            <person name="Zou S.Q."/>
            <person name="Chen S.P."/>
            <person name="Lan S."/>
            <person name="Tsai W.C."/>
            <person name="Van de Peer Y."/>
            <person name="Liu Z.J."/>
        </authorList>
    </citation>
    <scope>NUCLEOTIDE SEQUENCE [LARGE SCALE GENOMIC DNA]</scope>
    <source>
        <strain evidence="1">Lor287</strain>
    </source>
</reference>
<dbReference type="Proteomes" id="UP001418222">
    <property type="component" value="Unassembled WGS sequence"/>
</dbReference>
<evidence type="ECO:0000313" key="2">
    <source>
        <dbReference type="Proteomes" id="UP001418222"/>
    </source>
</evidence>
<evidence type="ECO:0000313" key="1">
    <source>
        <dbReference type="EMBL" id="KAK8923431.1"/>
    </source>
</evidence>
<comment type="caution">
    <text evidence="1">The sequence shown here is derived from an EMBL/GenBank/DDBJ whole genome shotgun (WGS) entry which is preliminary data.</text>
</comment>
<proteinExistence type="predicted"/>
<dbReference type="EMBL" id="JBBWWQ010000017">
    <property type="protein sequence ID" value="KAK8923431.1"/>
    <property type="molecule type" value="Genomic_DNA"/>
</dbReference>
<dbReference type="AlphaFoldDB" id="A0AAP0B182"/>
<protein>
    <submittedName>
        <fullName evidence="1">Uncharacterized protein</fullName>
    </submittedName>
</protein>
<gene>
    <name evidence="1" type="ORF">KSP39_PZI019051</name>
</gene>
<name>A0AAP0B182_9ASPA</name>
<accession>A0AAP0B182</accession>